<accession>A0A2P5XDH5</accession>
<gene>
    <name evidence="1" type="ORF">GOBAR_AA19284</name>
</gene>
<name>A0A2P5XDH5_GOSBA</name>
<dbReference type="OrthoDB" id="1748484at2759"/>
<dbReference type="EMBL" id="KZ665120">
    <property type="protein sequence ID" value="PPS01384.1"/>
    <property type="molecule type" value="Genomic_DNA"/>
</dbReference>
<dbReference type="AlphaFoldDB" id="A0A2P5XDH5"/>
<evidence type="ECO:0000313" key="2">
    <source>
        <dbReference type="Proteomes" id="UP000239757"/>
    </source>
</evidence>
<organism evidence="1 2">
    <name type="scientific">Gossypium barbadense</name>
    <name type="common">Sea Island cotton</name>
    <name type="synonym">Hibiscus barbadensis</name>
    <dbReference type="NCBI Taxonomy" id="3634"/>
    <lineage>
        <taxon>Eukaryota</taxon>
        <taxon>Viridiplantae</taxon>
        <taxon>Streptophyta</taxon>
        <taxon>Embryophyta</taxon>
        <taxon>Tracheophyta</taxon>
        <taxon>Spermatophyta</taxon>
        <taxon>Magnoliopsida</taxon>
        <taxon>eudicotyledons</taxon>
        <taxon>Gunneridae</taxon>
        <taxon>Pentapetalae</taxon>
        <taxon>rosids</taxon>
        <taxon>malvids</taxon>
        <taxon>Malvales</taxon>
        <taxon>Malvaceae</taxon>
        <taxon>Malvoideae</taxon>
        <taxon>Gossypium</taxon>
    </lineage>
</organism>
<proteinExistence type="predicted"/>
<dbReference type="Proteomes" id="UP000239757">
    <property type="component" value="Unassembled WGS sequence"/>
</dbReference>
<sequence length="187" mass="20155">MAPSSPSVQSATPMASAVSDGVDSRLFSTKKINILLDDHIYLLWRQQYLTVIAHHLIDPILILEVVVVVASRVFRPPPPPPQANMCLFSSGTSSPWMSSPIMGAPQHAHQGWFGSPANVSSWPNPFAVGSGQHGGSPTTISSHPQALLATPDTCPQLDRKILAENSPGSLVEKVLMATTKSKFYFEE</sequence>
<evidence type="ECO:0000313" key="1">
    <source>
        <dbReference type="EMBL" id="PPS01384.1"/>
    </source>
</evidence>
<protein>
    <submittedName>
        <fullName evidence="1">Uncharacterized protein</fullName>
    </submittedName>
</protein>
<reference evidence="1 2" key="1">
    <citation type="submission" date="2015-01" db="EMBL/GenBank/DDBJ databases">
        <title>Genome of allotetraploid Gossypium barbadense reveals genomic plasticity and fiber elongation in cotton evolution.</title>
        <authorList>
            <person name="Chen X."/>
            <person name="Liu X."/>
            <person name="Zhao B."/>
            <person name="Zheng H."/>
            <person name="Hu Y."/>
            <person name="Lu G."/>
            <person name="Yang C."/>
            <person name="Chen J."/>
            <person name="Shan C."/>
            <person name="Zhang L."/>
            <person name="Zhou Y."/>
            <person name="Wang L."/>
            <person name="Guo W."/>
            <person name="Bai Y."/>
            <person name="Ruan J."/>
            <person name="Shangguan X."/>
            <person name="Mao Y."/>
            <person name="Jiang J."/>
            <person name="Zhu Y."/>
            <person name="Lei J."/>
            <person name="Kang H."/>
            <person name="Chen S."/>
            <person name="He X."/>
            <person name="Wang R."/>
            <person name="Wang Y."/>
            <person name="Chen J."/>
            <person name="Wang L."/>
            <person name="Yu S."/>
            <person name="Wang B."/>
            <person name="Wei J."/>
            <person name="Song S."/>
            <person name="Lu X."/>
            <person name="Gao Z."/>
            <person name="Gu W."/>
            <person name="Deng X."/>
            <person name="Ma D."/>
            <person name="Wang S."/>
            <person name="Liang W."/>
            <person name="Fang L."/>
            <person name="Cai C."/>
            <person name="Zhu X."/>
            <person name="Zhou B."/>
            <person name="Zhang Y."/>
            <person name="Chen Z."/>
            <person name="Xu S."/>
            <person name="Zhu R."/>
            <person name="Wang S."/>
            <person name="Zhang T."/>
            <person name="Zhao G."/>
        </authorList>
    </citation>
    <scope>NUCLEOTIDE SEQUENCE [LARGE SCALE GENOMIC DNA]</scope>
    <source>
        <strain evidence="2">cv. Xinhai21</strain>
        <tissue evidence="1">Leaf</tissue>
    </source>
</reference>